<accession>A0A6A6QY52</accession>
<protein>
    <submittedName>
        <fullName evidence="2">Uncharacterized protein</fullName>
    </submittedName>
</protein>
<proteinExistence type="predicted"/>
<dbReference type="Proteomes" id="UP000799750">
    <property type="component" value="Unassembled WGS sequence"/>
</dbReference>
<evidence type="ECO:0000256" key="1">
    <source>
        <dbReference type="SAM" id="MobiDB-lite"/>
    </source>
</evidence>
<feature type="compositionally biased region" description="Basic and acidic residues" evidence="1">
    <location>
        <begin position="197"/>
        <end position="219"/>
    </location>
</feature>
<evidence type="ECO:0000313" key="3">
    <source>
        <dbReference type="Proteomes" id="UP000799750"/>
    </source>
</evidence>
<reference evidence="2" key="1">
    <citation type="journal article" date="2020" name="Stud. Mycol.">
        <title>101 Dothideomycetes genomes: a test case for predicting lifestyles and emergence of pathogens.</title>
        <authorList>
            <person name="Haridas S."/>
            <person name="Albert R."/>
            <person name="Binder M."/>
            <person name="Bloem J."/>
            <person name="Labutti K."/>
            <person name="Salamov A."/>
            <person name="Andreopoulos B."/>
            <person name="Baker S."/>
            <person name="Barry K."/>
            <person name="Bills G."/>
            <person name="Bluhm B."/>
            <person name="Cannon C."/>
            <person name="Castanera R."/>
            <person name="Culley D."/>
            <person name="Daum C."/>
            <person name="Ezra D."/>
            <person name="Gonzalez J."/>
            <person name="Henrissat B."/>
            <person name="Kuo A."/>
            <person name="Liang C."/>
            <person name="Lipzen A."/>
            <person name="Lutzoni F."/>
            <person name="Magnuson J."/>
            <person name="Mondo S."/>
            <person name="Nolan M."/>
            <person name="Ohm R."/>
            <person name="Pangilinan J."/>
            <person name="Park H.-J."/>
            <person name="Ramirez L."/>
            <person name="Alfaro M."/>
            <person name="Sun H."/>
            <person name="Tritt A."/>
            <person name="Yoshinaga Y."/>
            <person name="Zwiers L.-H."/>
            <person name="Turgeon B."/>
            <person name="Goodwin S."/>
            <person name="Spatafora J."/>
            <person name="Crous P."/>
            <person name="Grigoriev I."/>
        </authorList>
    </citation>
    <scope>NUCLEOTIDE SEQUENCE</scope>
    <source>
        <strain evidence="2">CBS 269.34</strain>
    </source>
</reference>
<feature type="region of interest" description="Disordered" evidence="1">
    <location>
        <begin position="188"/>
        <end position="258"/>
    </location>
</feature>
<keyword evidence="3" id="KW-1185">Reference proteome</keyword>
<feature type="compositionally biased region" description="Basic residues" evidence="1">
    <location>
        <begin position="230"/>
        <end position="239"/>
    </location>
</feature>
<name>A0A6A6QY52_9PEZI</name>
<evidence type="ECO:0000313" key="2">
    <source>
        <dbReference type="EMBL" id="KAF2497408.1"/>
    </source>
</evidence>
<dbReference type="EMBL" id="MU004186">
    <property type="protein sequence ID" value="KAF2497408.1"/>
    <property type="molecule type" value="Genomic_DNA"/>
</dbReference>
<organism evidence="2 3">
    <name type="scientific">Lophium mytilinum</name>
    <dbReference type="NCBI Taxonomy" id="390894"/>
    <lineage>
        <taxon>Eukaryota</taxon>
        <taxon>Fungi</taxon>
        <taxon>Dikarya</taxon>
        <taxon>Ascomycota</taxon>
        <taxon>Pezizomycotina</taxon>
        <taxon>Dothideomycetes</taxon>
        <taxon>Pleosporomycetidae</taxon>
        <taxon>Mytilinidiales</taxon>
        <taxon>Mytilinidiaceae</taxon>
        <taxon>Lophium</taxon>
    </lineage>
</organism>
<dbReference type="AlphaFoldDB" id="A0A6A6QY52"/>
<sequence length="305" mass="34624">MSSHNSLKSNPVSPSSPQPIGLGIVCVEFEDYIPRANMLPGEEFAFLKRQHEQAQQACIDESLREKHGRLSEEADQEHRLIVNQVKMRSMNVPSATDPRWLDPEFDPDELPEYASERFPNYLPPGRQERYNQRAWEDNMEFDRVRYQDDMTETSFATWRTHGKVDEVLATRLAYLARYGQRLESRDPTFMALIDPPGKQEAKSEIQDEAQQEAKTEKPLVELNTPSSSHSVHKRGKLLKFRPEGKKPPASPLSTDSSLNSLYQQPVSAFSDDTIVSPFSPLSQIARGIKKTLSDFGSDAGSRKSE</sequence>
<dbReference type="OrthoDB" id="10389552at2759"/>
<gene>
    <name evidence="2" type="ORF">BU16DRAFT_537071</name>
</gene>